<dbReference type="EMBL" id="QMWO01000001">
    <property type="protein sequence ID" value="RLG70493.1"/>
    <property type="molecule type" value="Genomic_DNA"/>
</dbReference>
<gene>
    <name evidence="1" type="ORF">DRO07_00080</name>
</gene>
<evidence type="ECO:0000313" key="2">
    <source>
        <dbReference type="Proteomes" id="UP000277633"/>
    </source>
</evidence>
<proteinExistence type="predicted"/>
<evidence type="ECO:0000313" key="1">
    <source>
        <dbReference type="EMBL" id="RLG70493.1"/>
    </source>
</evidence>
<comment type="caution">
    <text evidence="1">The sequence shown here is derived from an EMBL/GenBank/DDBJ whole genome shotgun (WGS) entry which is preliminary data.</text>
</comment>
<organism evidence="1 2">
    <name type="scientific">Candidatus Iainarchaeum sp</name>
    <dbReference type="NCBI Taxonomy" id="3101447"/>
    <lineage>
        <taxon>Archaea</taxon>
        <taxon>Candidatus Iainarchaeota</taxon>
        <taxon>Candidatus Iainarchaeia</taxon>
        <taxon>Candidatus Iainarchaeales</taxon>
        <taxon>Candidatus Iainarchaeaceae</taxon>
        <taxon>Candidatus Iainarchaeum</taxon>
    </lineage>
</organism>
<sequence length="107" mass="12917">MAGELFERRLLEFTRRGDIEKVKWLKNIGKHILPSYVKRIQKKDKSIMQELILPKWVSWELLYDWACTQKTKEGKLCVLCDEHHKVGIEFNGKFICEYCFLKIKNWK</sequence>
<reference evidence="1 2" key="1">
    <citation type="submission" date="2018-06" db="EMBL/GenBank/DDBJ databases">
        <title>Extensive metabolic versatility and redundancy in microbially diverse, dynamic hydrothermal sediments.</title>
        <authorList>
            <person name="Dombrowski N."/>
            <person name="Teske A."/>
            <person name="Baker B.J."/>
        </authorList>
    </citation>
    <scope>NUCLEOTIDE SEQUENCE [LARGE SCALE GENOMIC DNA]</scope>
    <source>
        <strain evidence="1">B9_G13</strain>
    </source>
</reference>
<dbReference type="Proteomes" id="UP000277633">
    <property type="component" value="Unassembled WGS sequence"/>
</dbReference>
<accession>A0A497JHG0</accession>
<name>A0A497JHG0_9ARCH</name>
<protein>
    <submittedName>
        <fullName evidence="1">Uncharacterized protein</fullName>
    </submittedName>
</protein>
<dbReference type="AlphaFoldDB" id="A0A497JHG0"/>